<evidence type="ECO:0000313" key="4">
    <source>
        <dbReference type="Proteomes" id="UP000291189"/>
    </source>
</evidence>
<protein>
    <submittedName>
        <fullName evidence="3">N-acetyltransferase</fullName>
    </submittedName>
</protein>
<dbReference type="PANTHER" id="PTHR43441">
    <property type="entry name" value="RIBOSOMAL-PROTEIN-SERINE ACETYLTRANSFERASE"/>
    <property type="match status" value="1"/>
</dbReference>
<evidence type="ECO:0000259" key="2">
    <source>
        <dbReference type="PROSITE" id="PS51186"/>
    </source>
</evidence>
<evidence type="ECO:0000256" key="1">
    <source>
        <dbReference type="SAM" id="MobiDB-lite"/>
    </source>
</evidence>
<reference evidence="3 4" key="1">
    <citation type="submission" date="2019-01" db="EMBL/GenBank/DDBJ databases">
        <title>Nocardioides guangzhouensis sp. nov., an actinobacterium isolated from soil.</title>
        <authorList>
            <person name="Fu Y."/>
            <person name="Cai Y."/>
            <person name="Lin Z."/>
            <person name="Chen P."/>
        </authorList>
    </citation>
    <scope>NUCLEOTIDE SEQUENCE [LARGE SCALE GENOMIC DNA]</scope>
    <source>
        <strain evidence="3 4">NBRC 105384</strain>
    </source>
</reference>
<name>A0A4Q5J1S2_9ACTN</name>
<dbReference type="InterPro" id="IPR051908">
    <property type="entry name" value="Ribosomal_N-acetyltransferase"/>
</dbReference>
<dbReference type="RefSeq" id="WP_129987048.1">
    <property type="nucleotide sequence ID" value="NZ_SDPU01000021.1"/>
</dbReference>
<dbReference type="Proteomes" id="UP000291189">
    <property type="component" value="Unassembled WGS sequence"/>
</dbReference>
<keyword evidence="4" id="KW-1185">Reference proteome</keyword>
<dbReference type="EMBL" id="SDPU01000021">
    <property type="protein sequence ID" value="RYU12273.1"/>
    <property type="molecule type" value="Genomic_DNA"/>
</dbReference>
<dbReference type="GO" id="GO:1990189">
    <property type="term" value="F:protein N-terminal-serine acetyltransferase activity"/>
    <property type="evidence" value="ECO:0007669"/>
    <property type="project" value="TreeGrafter"/>
</dbReference>
<dbReference type="InterPro" id="IPR016181">
    <property type="entry name" value="Acyl_CoA_acyltransferase"/>
</dbReference>
<keyword evidence="3" id="KW-0808">Transferase</keyword>
<dbReference type="AlphaFoldDB" id="A0A4Q5J1S2"/>
<gene>
    <name evidence="3" type="ORF">ETU37_09630</name>
</gene>
<dbReference type="Gene3D" id="3.40.630.30">
    <property type="match status" value="1"/>
</dbReference>
<accession>A0A4Q5J1S2</accession>
<dbReference type="InterPro" id="IPR000182">
    <property type="entry name" value="GNAT_dom"/>
</dbReference>
<proteinExistence type="predicted"/>
<sequence>MTRTSEHGLPVGDPVPGWTPRARPRPGPFVGRTCSVVPLEAGHADALYPTCAARGTEHLWTYLADGPFPDPGAFRDRIAGTVADPSSVSVAVLLADGTPAGLASYLRIDEAQGSVEVGGILLGTALRRTTASTEAMHLMAAHVFDDLGYRRYEWKCDDLNAPSKATARRLGFTYEGTFRNALVYKGRNRDTAWFSITDEEWPAVKAAQQVWLDPANFDADGGQVRPLGRVQ</sequence>
<dbReference type="OrthoDB" id="9795199at2"/>
<dbReference type="SUPFAM" id="SSF55729">
    <property type="entry name" value="Acyl-CoA N-acyltransferases (Nat)"/>
    <property type="match status" value="1"/>
</dbReference>
<dbReference type="PANTHER" id="PTHR43441:SF2">
    <property type="entry name" value="FAMILY ACETYLTRANSFERASE, PUTATIVE (AFU_ORTHOLOGUE AFUA_7G00850)-RELATED"/>
    <property type="match status" value="1"/>
</dbReference>
<comment type="caution">
    <text evidence="3">The sequence shown here is derived from an EMBL/GenBank/DDBJ whole genome shotgun (WGS) entry which is preliminary data.</text>
</comment>
<dbReference type="PROSITE" id="PS51186">
    <property type="entry name" value="GNAT"/>
    <property type="match status" value="1"/>
</dbReference>
<feature type="region of interest" description="Disordered" evidence="1">
    <location>
        <begin position="1"/>
        <end position="25"/>
    </location>
</feature>
<evidence type="ECO:0000313" key="3">
    <source>
        <dbReference type="EMBL" id="RYU12273.1"/>
    </source>
</evidence>
<dbReference type="Pfam" id="PF13302">
    <property type="entry name" value="Acetyltransf_3"/>
    <property type="match status" value="1"/>
</dbReference>
<dbReference type="FunFam" id="3.40.630.30:FF:000047">
    <property type="entry name" value="Acetyltransferase, GNAT family"/>
    <property type="match status" value="1"/>
</dbReference>
<organism evidence="3 4">
    <name type="scientific">Nocardioides iriomotensis</name>
    <dbReference type="NCBI Taxonomy" id="715784"/>
    <lineage>
        <taxon>Bacteria</taxon>
        <taxon>Bacillati</taxon>
        <taxon>Actinomycetota</taxon>
        <taxon>Actinomycetes</taxon>
        <taxon>Propionibacteriales</taxon>
        <taxon>Nocardioidaceae</taxon>
        <taxon>Nocardioides</taxon>
    </lineage>
</organism>
<feature type="domain" description="N-acetyltransferase" evidence="2">
    <location>
        <begin position="46"/>
        <end position="190"/>
    </location>
</feature>
<dbReference type="GO" id="GO:0008999">
    <property type="term" value="F:protein-N-terminal-alanine acetyltransferase activity"/>
    <property type="evidence" value="ECO:0007669"/>
    <property type="project" value="TreeGrafter"/>
</dbReference>